<gene>
    <name evidence="2" type="ORF">HMPREF1250_1300</name>
</gene>
<comment type="caution">
    <text evidence="2">The sequence shown here is derived from an EMBL/GenBank/DDBJ whole genome shotgun (WGS) entry which is preliminary data.</text>
</comment>
<dbReference type="Gene3D" id="1.10.10.10">
    <property type="entry name" value="Winged helix-like DNA-binding domain superfamily/Winged helix DNA-binding domain"/>
    <property type="match status" value="1"/>
</dbReference>
<dbReference type="OrthoDB" id="9761531at2"/>
<dbReference type="InterPro" id="IPR001279">
    <property type="entry name" value="Metallo-B-lactamas"/>
</dbReference>
<keyword evidence="3" id="KW-1185">Reference proteome</keyword>
<dbReference type="STRING" id="1111454.HMPREF1250_1300"/>
<dbReference type="eggNOG" id="COG0491">
    <property type="taxonomic scope" value="Bacteria"/>
</dbReference>
<dbReference type="Proteomes" id="UP000017090">
    <property type="component" value="Unassembled WGS sequence"/>
</dbReference>
<sequence length="336" mass="38870">MIKRLFFHPHIYQIEVNLPDNPLRYLNAYVIKGETRNLIVDTGFNRSECRRDLFGALAELDIDLRRSDLFLTHLHADHTGLVGDFAAAGSTIYMHAVDYTYLQDSKDGSTWRFTEENFMREGMPEADIKLQFSNHARLYSPDPNFTAHFVEDGDRLQLAGTEVQVIHTPGHTKGLCCLYLPQEKIFFTSDHILFDITPNIQVWSNMKDSLAQYLHSLDKVRNLPVRLVLPGHRKGRISIVERIAELHDHHRRRLLEVEGILRRYGRLSAFAIAPHMTWSMRGKQWPAFPPTQKWFALGETLAHLEYLCSRQRISYTVESGVKQYALIADRSPRDEA</sequence>
<protein>
    <submittedName>
        <fullName evidence="2">Metallo-beta-lactamase domain protein</fullName>
    </submittedName>
</protein>
<dbReference type="AlphaFoldDB" id="U7UVJ1"/>
<reference evidence="2 3" key="1">
    <citation type="submission" date="2013-09" db="EMBL/GenBank/DDBJ databases">
        <authorList>
            <person name="Durkin A.S."/>
            <person name="Haft D.R."/>
            <person name="McCorrison J."/>
            <person name="Torralba M."/>
            <person name="Gillis M."/>
            <person name="Haft D.H."/>
            <person name="Methe B."/>
            <person name="Sutton G."/>
            <person name="Nelson K.E."/>
        </authorList>
    </citation>
    <scope>NUCLEOTIDE SEQUENCE [LARGE SCALE GENOMIC DNA]</scope>
    <source>
        <strain evidence="2 3">BV3C16-1</strain>
    </source>
</reference>
<proteinExistence type="predicted"/>
<dbReference type="PANTHER" id="PTHR23131:SF4">
    <property type="entry name" value="METALLO-BETA-LACTAMASE SUPERFAMILY POTEIN"/>
    <property type="match status" value="1"/>
</dbReference>
<dbReference type="Pfam" id="PF00753">
    <property type="entry name" value="Lactamase_B"/>
    <property type="match status" value="1"/>
</dbReference>
<organism evidence="2 3">
    <name type="scientific">Megasphaera vaginalis</name>
    <name type="common">ex Srinivasan et al. 2021</name>
    <dbReference type="NCBI Taxonomy" id="1111454"/>
    <lineage>
        <taxon>Bacteria</taxon>
        <taxon>Bacillati</taxon>
        <taxon>Bacillota</taxon>
        <taxon>Negativicutes</taxon>
        <taxon>Veillonellales</taxon>
        <taxon>Veillonellaceae</taxon>
        <taxon>Megasphaera</taxon>
    </lineage>
</organism>
<dbReference type="SMART" id="SM00849">
    <property type="entry name" value="Lactamase_B"/>
    <property type="match status" value="1"/>
</dbReference>
<dbReference type="RefSeq" id="WP_023052662.1">
    <property type="nucleotide sequence ID" value="NZ_AWXA01000004.1"/>
</dbReference>
<dbReference type="EMBL" id="AWXA01000004">
    <property type="protein sequence ID" value="ERT62488.1"/>
    <property type="molecule type" value="Genomic_DNA"/>
</dbReference>
<dbReference type="SUPFAM" id="SSF56281">
    <property type="entry name" value="Metallo-hydrolase/oxidoreductase"/>
    <property type="match status" value="1"/>
</dbReference>
<dbReference type="PATRIC" id="fig|1111454.3.peg.125"/>
<evidence type="ECO:0000313" key="3">
    <source>
        <dbReference type="Proteomes" id="UP000017090"/>
    </source>
</evidence>
<feature type="domain" description="Metallo-beta-lactamase" evidence="1">
    <location>
        <begin position="25"/>
        <end position="232"/>
    </location>
</feature>
<dbReference type="InterPro" id="IPR050662">
    <property type="entry name" value="Sec-metab_biosynth-thioest"/>
</dbReference>
<accession>U7UVJ1</accession>
<dbReference type="InterPro" id="IPR036866">
    <property type="entry name" value="RibonucZ/Hydroxyglut_hydro"/>
</dbReference>
<dbReference type="PANTHER" id="PTHR23131">
    <property type="entry name" value="ENDORIBONUCLEASE LACTB2"/>
    <property type="match status" value="1"/>
</dbReference>
<evidence type="ECO:0000259" key="1">
    <source>
        <dbReference type="SMART" id="SM00849"/>
    </source>
</evidence>
<dbReference type="Gene3D" id="3.60.15.10">
    <property type="entry name" value="Ribonuclease Z/Hydroxyacylglutathione hydrolase-like"/>
    <property type="match status" value="1"/>
</dbReference>
<name>U7UVJ1_9FIRM</name>
<evidence type="ECO:0000313" key="2">
    <source>
        <dbReference type="EMBL" id="ERT62488.1"/>
    </source>
</evidence>
<dbReference type="InterPro" id="IPR036388">
    <property type="entry name" value="WH-like_DNA-bd_sf"/>
</dbReference>